<protein>
    <recommendedName>
        <fullName evidence="4">Carboxypeptidase-like regulatory domain-containing protein</fullName>
    </recommendedName>
</protein>
<sequence length="177" mass="19227">MVKAVYLGSVKPFLLLVFLLPVRATAQALQGTLTDTRSGSTVPFAGYYLKGAGGPARGTSADGNGRFRFDGVAPGTYSLRFSAIGYRDTTFTGIRVGGDTTLRLFYADYCVYAAARQHKTCPACRRTDKVIPIRYGLPVSRTGKDPARGNGTRFLLAGCEVTGCDPAWYCRRDQTRF</sequence>
<feature type="signal peptide" evidence="1">
    <location>
        <begin position="1"/>
        <end position="26"/>
    </location>
</feature>
<keyword evidence="3" id="KW-1185">Reference proteome</keyword>
<dbReference type="Proteomes" id="UP001501725">
    <property type="component" value="Unassembled WGS sequence"/>
</dbReference>
<comment type="caution">
    <text evidence="2">The sequence shown here is derived from an EMBL/GenBank/DDBJ whole genome shotgun (WGS) entry which is preliminary data.</text>
</comment>
<organism evidence="2 3">
    <name type="scientific">Flaviaesturariibacter amylovorans</name>
    <dbReference type="NCBI Taxonomy" id="1084520"/>
    <lineage>
        <taxon>Bacteria</taxon>
        <taxon>Pseudomonadati</taxon>
        <taxon>Bacteroidota</taxon>
        <taxon>Chitinophagia</taxon>
        <taxon>Chitinophagales</taxon>
        <taxon>Chitinophagaceae</taxon>
        <taxon>Flaviaestuariibacter</taxon>
    </lineage>
</organism>
<dbReference type="Pfam" id="PF13620">
    <property type="entry name" value="CarboxypepD_reg"/>
    <property type="match status" value="1"/>
</dbReference>
<name>A0ABP8HU52_9BACT</name>
<accession>A0ABP8HU52</accession>
<keyword evidence="1" id="KW-0732">Signal</keyword>
<dbReference type="Gene3D" id="2.60.40.1120">
    <property type="entry name" value="Carboxypeptidase-like, regulatory domain"/>
    <property type="match status" value="1"/>
</dbReference>
<reference evidence="3" key="1">
    <citation type="journal article" date="2019" name="Int. J. Syst. Evol. Microbiol.">
        <title>The Global Catalogue of Microorganisms (GCM) 10K type strain sequencing project: providing services to taxonomists for standard genome sequencing and annotation.</title>
        <authorList>
            <consortium name="The Broad Institute Genomics Platform"/>
            <consortium name="The Broad Institute Genome Sequencing Center for Infectious Disease"/>
            <person name="Wu L."/>
            <person name="Ma J."/>
        </authorList>
    </citation>
    <scope>NUCLEOTIDE SEQUENCE [LARGE SCALE GENOMIC DNA]</scope>
    <source>
        <strain evidence="3">JCM 17919</strain>
    </source>
</reference>
<dbReference type="InterPro" id="IPR013784">
    <property type="entry name" value="Carb-bd-like_fold"/>
</dbReference>
<evidence type="ECO:0000313" key="2">
    <source>
        <dbReference type="EMBL" id="GAA4344486.1"/>
    </source>
</evidence>
<evidence type="ECO:0008006" key="4">
    <source>
        <dbReference type="Google" id="ProtNLM"/>
    </source>
</evidence>
<proteinExistence type="predicted"/>
<dbReference type="EMBL" id="BAABGY010000019">
    <property type="protein sequence ID" value="GAA4344486.1"/>
    <property type="molecule type" value="Genomic_DNA"/>
</dbReference>
<evidence type="ECO:0000313" key="3">
    <source>
        <dbReference type="Proteomes" id="UP001501725"/>
    </source>
</evidence>
<dbReference type="SUPFAM" id="SSF49452">
    <property type="entry name" value="Starch-binding domain-like"/>
    <property type="match status" value="1"/>
</dbReference>
<feature type="chain" id="PRO_5045789086" description="Carboxypeptidase-like regulatory domain-containing protein" evidence="1">
    <location>
        <begin position="27"/>
        <end position="177"/>
    </location>
</feature>
<evidence type="ECO:0000256" key="1">
    <source>
        <dbReference type="SAM" id="SignalP"/>
    </source>
</evidence>
<gene>
    <name evidence="2" type="ORF">GCM10023184_45830</name>
</gene>